<dbReference type="GO" id="GO:0003855">
    <property type="term" value="F:3-dehydroquinate dehydratase activity"/>
    <property type="evidence" value="ECO:0007669"/>
    <property type="project" value="UniProtKB-UniRule"/>
</dbReference>
<dbReference type="InterPro" id="IPR050146">
    <property type="entry name" value="Type-I_3-dehydroquinase"/>
</dbReference>
<comment type="caution">
    <text evidence="6">The sequence shown here is derived from an EMBL/GenBank/DDBJ whole genome shotgun (WGS) entry which is preliminary data.</text>
</comment>
<dbReference type="GO" id="GO:0008652">
    <property type="term" value="P:amino acid biosynthetic process"/>
    <property type="evidence" value="ECO:0007669"/>
    <property type="project" value="UniProtKB-KW"/>
</dbReference>
<feature type="binding site" evidence="5">
    <location>
        <position position="229"/>
    </location>
    <ligand>
        <name>3-dehydroquinate</name>
        <dbReference type="ChEBI" id="CHEBI:32364"/>
    </ligand>
</feature>
<evidence type="ECO:0000256" key="1">
    <source>
        <dbReference type="ARBA" id="ARBA00001864"/>
    </source>
</evidence>
<dbReference type="Proteomes" id="UP000325957">
    <property type="component" value="Unassembled WGS sequence"/>
</dbReference>
<dbReference type="Pfam" id="PF01487">
    <property type="entry name" value="DHquinase_I"/>
    <property type="match status" value="1"/>
</dbReference>
<dbReference type="GO" id="GO:0046279">
    <property type="term" value="P:3,4-dihydroxybenzoate biosynthetic process"/>
    <property type="evidence" value="ECO:0007669"/>
    <property type="project" value="TreeGrafter"/>
</dbReference>
<comment type="similarity">
    <text evidence="5">Belongs to the type-I 3-dehydroquinase family.</text>
</comment>
<evidence type="ECO:0000313" key="6">
    <source>
        <dbReference type="EMBL" id="KAA9393387.1"/>
    </source>
</evidence>
<organism evidence="6 7">
    <name type="scientific">Kocuria coralli</name>
    <dbReference type="NCBI Taxonomy" id="1461025"/>
    <lineage>
        <taxon>Bacteria</taxon>
        <taxon>Bacillati</taxon>
        <taxon>Actinomycetota</taxon>
        <taxon>Actinomycetes</taxon>
        <taxon>Micrococcales</taxon>
        <taxon>Micrococcaceae</taxon>
        <taxon>Kocuria</taxon>
    </lineage>
</organism>
<dbReference type="EMBL" id="SZWF01000021">
    <property type="protein sequence ID" value="KAA9393387.1"/>
    <property type="molecule type" value="Genomic_DNA"/>
</dbReference>
<sequence length="249" mass="25966">MSLSSSTPAVIVPVMSAHLEAVAGDTRAAVAAGAEIVEWRVDSLQERPGGPRPEPREVARTARDLRGILGEVPLLLTVRTVAEGGHGPDDGAYAELVACLIESSDADLVDIEYRRDGAAALVDAARNAGVPVVTSFHDFEGTPPAEEIERILADQERMGAAVAKIAVMPRSPADVATLLLATARRAARAEVPLLTMSMAEQGAVSRIAGHVFGSAATFGAVGRPSAPGQIHVERLRELMRGVTSASTPE</sequence>
<evidence type="ECO:0000256" key="4">
    <source>
        <dbReference type="ARBA" id="ARBA00023270"/>
    </source>
</evidence>
<dbReference type="OrthoDB" id="9813659at2"/>
<keyword evidence="3 5" id="KW-0456">Lyase</keyword>
<dbReference type="CDD" id="cd00502">
    <property type="entry name" value="DHQase_I"/>
    <property type="match status" value="1"/>
</dbReference>
<dbReference type="SUPFAM" id="SSF51569">
    <property type="entry name" value="Aldolase"/>
    <property type="match status" value="1"/>
</dbReference>
<dbReference type="Gene3D" id="3.20.20.70">
    <property type="entry name" value="Aldolase class I"/>
    <property type="match status" value="1"/>
</dbReference>
<reference evidence="6 7" key="1">
    <citation type="submission" date="2019-05" db="EMBL/GenBank/DDBJ databases">
        <title>Kocuria coralli sp. nov., a novel actinobacterium isolated from coral reef seawater.</title>
        <authorList>
            <person name="Li J."/>
        </authorList>
    </citation>
    <scope>NUCLEOTIDE SEQUENCE [LARGE SCALE GENOMIC DNA]</scope>
    <source>
        <strain evidence="6 7">SCSIO 13007</strain>
    </source>
</reference>
<comment type="pathway">
    <text evidence="5">Metabolic intermediate biosynthesis; chorismate biosynthesis; chorismate from D-erythrose 4-phosphate and phosphoenolpyruvate: step 3/7.</text>
</comment>
<name>A0A5J5KUJ2_9MICC</name>
<gene>
    <name evidence="5 6" type="primary">aroD</name>
    <name evidence="6" type="ORF">FCK90_12755</name>
</gene>
<feature type="binding site" evidence="5">
    <location>
        <position position="225"/>
    </location>
    <ligand>
        <name>3-dehydroquinate</name>
        <dbReference type="ChEBI" id="CHEBI:32364"/>
    </ligand>
</feature>
<comment type="catalytic activity">
    <reaction evidence="1 5">
        <text>3-dehydroquinate = 3-dehydroshikimate + H2O</text>
        <dbReference type="Rhea" id="RHEA:21096"/>
        <dbReference type="ChEBI" id="CHEBI:15377"/>
        <dbReference type="ChEBI" id="CHEBI:16630"/>
        <dbReference type="ChEBI" id="CHEBI:32364"/>
        <dbReference type="EC" id="4.2.1.10"/>
    </reaction>
</comment>
<dbReference type="EC" id="4.2.1.10" evidence="5"/>
<dbReference type="UniPathway" id="UPA00053">
    <property type="reaction ID" value="UER00086"/>
</dbReference>
<evidence type="ECO:0000256" key="2">
    <source>
        <dbReference type="ARBA" id="ARBA00023141"/>
    </source>
</evidence>
<keyword evidence="5" id="KW-0028">Amino-acid biosynthesis</keyword>
<evidence type="ECO:0000256" key="5">
    <source>
        <dbReference type="HAMAP-Rule" id="MF_00214"/>
    </source>
</evidence>
<comment type="function">
    <text evidence="5">Involved in the third step of the chorismate pathway, which leads to the biosynthesis of aromatic amino acids. Catalyzes the cis-dehydration of 3-dehydroquinate (DHQ) and introduces the first double bond of the aromatic ring to yield 3-dehydroshikimate.</text>
</comment>
<dbReference type="GO" id="GO:0009423">
    <property type="term" value="P:chorismate biosynthetic process"/>
    <property type="evidence" value="ECO:0007669"/>
    <property type="project" value="UniProtKB-UniRule"/>
</dbReference>
<dbReference type="InterPro" id="IPR013785">
    <property type="entry name" value="Aldolase_TIM"/>
</dbReference>
<keyword evidence="7" id="KW-1185">Reference proteome</keyword>
<feature type="binding site" evidence="5">
    <location>
        <position position="79"/>
    </location>
    <ligand>
        <name>3-dehydroquinate</name>
        <dbReference type="ChEBI" id="CHEBI:32364"/>
    </ligand>
</feature>
<dbReference type="AlphaFoldDB" id="A0A5J5KUJ2"/>
<dbReference type="NCBIfam" id="TIGR01093">
    <property type="entry name" value="aroD"/>
    <property type="match status" value="1"/>
</dbReference>
<dbReference type="PANTHER" id="PTHR43699:SF1">
    <property type="entry name" value="3-DEHYDROQUINATE DEHYDRATASE"/>
    <property type="match status" value="1"/>
</dbReference>
<evidence type="ECO:0000313" key="7">
    <source>
        <dbReference type="Proteomes" id="UP000325957"/>
    </source>
</evidence>
<accession>A0A5J5KUJ2</accession>
<protein>
    <recommendedName>
        <fullName evidence="5">3-dehydroquinate dehydratase</fullName>
        <shortName evidence="5">3-dehydroquinase</shortName>
        <ecNumber evidence="5">4.2.1.10</ecNumber>
    </recommendedName>
    <alternativeName>
        <fullName evidence="5">Type I DHQase</fullName>
    </alternativeName>
    <alternativeName>
        <fullName evidence="5">Type I dehydroquinase</fullName>
        <shortName evidence="5">DHQ1</shortName>
    </alternativeName>
</protein>
<dbReference type="FunFam" id="3.20.20.70:FF:000047">
    <property type="entry name" value="3-dehydroquinate dehydratase"/>
    <property type="match status" value="1"/>
</dbReference>
<proteinExistence type="inferred from homology"/>
<dbReference type="HAMAP" id="MF_00214">
    <property type="entry name" value="AroD"/>
    <property type="match status" value="1"/>
</dbReference>
<dbReference type="GO" id="GO:0009073">
    <property type="term" value="P:aromatic amino acid family biosynthetic process"/>
    <property type="evidence" value="ECO:0007669"/>
    <property type="project" value="UniProtKB-KW"/>
</dbReference>
<dbReference type="PANTHER" id="PTHR43699">
    <property type="entry name" value="3-DEHYDROQUINATE DEHYDRATASE"/>
    <property type="match status" value="1"/>
</dbReference>
<dbReference type="InterPro" id="IPR001381">
    <property type="entry name" value="DHquinase_I"/>
</dbReference>
<comment type="caution">
    <text evidence="5">Lacks conserved residue(s) required for the propagation of feature annotation.</text>
</comment>
<keyword evidence="2 5" id="KW-0057">Aromatic amino acid biosynthesis</keyword>
<feature type="binding site" evidence="5">
    <location>
        <position position="206"/>
    </location>
    <ligand>
        <name>3-dehydroquinate</name>
        <dbReference type="ChEBI" id="CHEBI:32364"/>
    </ligand>
</feature>
<feature type="binding site" evidence="5">
    <location>
        <begin position="38"/>
        <end position="40"/>
    </location>
    <ligand>
        <name>3-dehydroquinate</name>
        <dbReference type="ChEBI" id="CHEBI:32364"/>
    </ligand>
</feature>
<evidence type="ECO:0000256" key="3">
    <source>
        <dbReference type="ARBA" id="ARBA00023239"/>
    </source>
</evidence>
<keyword evidence="4 5" id="KW-0704">Schiff base</keyword>
<feature type="active site" description="Schiff-base intermediate with substrate" evidence="5">
    <location>
        <position position="164"/>
    </location>
</feature>
<comment type="subunit">
    <text evidence="5">Homodimer.</text>
</comment>
<feature type="active site" description="Proton donor/acceptor" evidence="5">
    <location>
        <position position="137"/>
    </location>
</feature>